<proteinExistence type="predicted"/>
<evidence type="ECO:0000313" key="3">
    <source>
        <dbReference type="EMBL" id="RFS85503.1"/>
    </source>
</evidence>
<organism evidence="3 4">
    <name type="scientific">Actinomadura spongiicola</name>
    <dbReference type="NCBI Taxonomy" id="2303421"/>
    <lineage>
        <taxon>Bacteria</taxon>
        <taxon>Bacillati</taxon>
        <taxon>Actinomycetota</taxon>
        <taxon>Actinomycetes</taxon>
        <taxon>Streptosporangiales</taxon>
        <taxon>Thermomonosporaceae</taxon>
        <taxon>Actinomadura</taxon>
    </lineage>
</organism>
<feature type="compositionally biased region" description="Pro residues" evidence="1">
    <location>
        <begin position="461"/>
        <end position="474"/>
    </location>
</feature>
<evidence type="ECO:0000256" key="1">
    <source>
        <dbReference type="SAM" id="MobiDB-lite"/>
    </source>
</evidence>
<accession>A0A372GKA0</accession>
<keyword evidence="4" id="KW-1185">Reference proteome</keyword>
<dbReference type="AlphaFoldDB" id="A0A372GKA0"/>
<dbReference type="EMBL" id="QVNQ01000003">
    <property type="protein sequence ID" value="RFS85503.1"/>
    <property type="molecule type" value="Genomic_DNA"/>
</dbReference>
<name>A0A372GKA0_9ACTN</name>
<gene>
    <name evidence="3" type="ORF">D0T12_10755</name>
</gene>
<reference evidence="3 4" key="1">
    <citation type="submission" date="2018-08" db="EMBL/GenBank/DDBJ databases">
        <title>Actinomadura spongicola sp. nov., isolated from marine sponge Leucetta chagosensis.</title>
        <authorList>
            <person name="Li L."/>
            <person name="Lin H.W."/>
        </authorList>
    </citation>
    <scope>NUCLEOTIDE SEQUENCE [LARGE SCALE GENOMIC DNA]</scope>
    <source>
        <strain evidence="3 4">LHW52907</strain>
    </source>
</reference>
<protein>
    <recommendedName>
        <fullName evidence="2">Type VII secretion system protein EssD-like domain-containing protein</fullName>
    </recommendedName>
</protein>
<dbReference type="RefSeq" id="WP_117399359.1">
    <property type="nucleotide sequence ID" value="NZ_QVNQ01000003.1"/>
</dbReference>
<dbReference type="Pfam" id="PF13930">
    <property type="entry name" value="Endonuclea_NS_2"/>
    <property type="match status" value="1"/>
</dbReference>
<dbReference type="InterPro" id="IPR044929">
    <property type="entry name" value="DNA/RNA_non-sp_Endonuclease_sf"/>
</dbReference>
<feature type="compositionally biased region" description="Polar residues" evidence="1">
    <location>
        <begin position="412"/>
        <end position="436"/>
    </location>
</feature>
<feature type="compositionally biased region" description="Low complexity" evidence="1">
    <location>
        <begin position="443"/>
        <end position="455"/>
    </location>
</feature>
<comment type="caution">
    <text evidence="3">The sequence shown here is derived from an EMBL/GenBank/DDBJ whole genome shotgun (WGS) entry which is preliminary data.</text>
</comment>
<feature type="compositionally biased region" description="Low complexity" evidence="1">
    <location>
        <begin position="478"/>
        <end position="488"/>
    </location>
</feature>
<evidence type="ECO:0000259" key="2">
    <source>
        <dbReference type="Pfam" id="PF13930"/>
    </source>
</evidence>
<dbReference type="InterPro" id="IPR044927">
    <property type="entry name" value="Endonuclea_NS_2"/>
</dbReference>
<sequence length="748" mass="81398">MIVPDEVLGIMAKVHPDAVEAEAHDLRKAATGIREAGSDVHTTWQGLSAFYKAPEAAQLFSATTPVRDESAMFAGRLEKVTGALTTYAAETRVIKHKLMDLYMRAVTFVNKTYAEKEDWQKNEDLVRENNALLAAVDAQAMAFHNAQERATHTIYAAYGETAPALPTGGGDSERPWGTPEEADLPWYHDAWNGGVSLVKGFFGDGFWGDVSGIWDLVTSPGKWVESYKSLMALTLPLNPIVAPFAMLVPSVRRKVHETWKGFGKSFVAWDRWKQDPARAFGNTAYNVVTSIIPIGKAGSAGKLGKFSHGASRVGEVVDPVGLTVRASITLPKVADITAALSGKIADLTTATKLNVHRFVIKPAIDLKAYALSKTANIPDRIPDWLLRQHGAEAAAQVRAAHNPDLVGARTGPSANLQDSPTPTREAGTNTAPTSESPAVAHRTSGSGTSGSTVSGDMLVDGPPPSTGSPHPPGGGTPAHGAPPDGGTPELQERTIEANDRLAPRKTKPFGINEKLEGDTKYIVTDRAGRERGIFITDKDGKITEIHTKSGEKRKWNPDLRNPLPNATYHIDNNWVFRTDDQARTVSVEGDLHYPGSEDARRMASDQRNAGYEGSDEYRRLNKQITDNFEAEHGRPPLEHEVKLYHRVNWNGGHLIGTAFGGPGERINLVGMLEKLNQAQKGTTPLNNYRKLESYFIALLDGTKPPRIRIAIEVDYLANSRVPTGIAVIHKVGNLPLRRIAYDNMPSFE</sequence>
<feature type="region of interest" description="Disordered" evidence="1">
    <location>
        <begin position="404"/>
        <end position="490"/>
    </location>
</feature>
<dbReference type="Gene3D" id="3.40.570.10">
    <property type="entry name" value="Extracellular Endonuclease, subunit A"/>
    <property type="match status" value="1"/>
</dbReference>
<feature type="domain" description="Type VII secretion system protein EssD-like" evidence="2">
    <location>
        <begin position="620"/>
        <end position="732"/>
    </location>
</feature>
<evidence type="ECO:0000313" key="4">
    <source>
        <dbReference type="Proteomes" id="UP000262882"/>
    </source>
</evidence>
<dbReference type="OrthoDB" id="3460045at2"/>
<dbReference type="Proteomes" id="UP000262882">
    <property type="component" value="Unassembled WGS sequence"/>
</dbReference>